<keyword evidence="5 6" id="KW-0472">Membrane</keyword>
<comment type="subcellular location">
    <subcellularLocation>
        <location evidence="1">Cell membrane</location>
        <topology evidence="1">Multi-pass membrane protein</topology>
    </subcellularLocation>
</comment>
<comment type="caution">
    <text evidence="7">The sequence shown here is derived from an EMBL/GenBank/DDBJ whole genome shotgun (WGS) entry which is preliminary data.</text>
</comment>
<gene>
    <name evidence="7" type="ORF">ENJ96_08680</name>
</gene>
<evidence type="ECO:0000256" key="1">
    <source>
        <dbReference type="ARBA" id="ARBA00004651"/>
    </source>
</evidence>
<feature type="non-terminal residue" evidence="7">
    <location>
        <position position="1"/>
    </location>
</feature>
<dbReference type="EMBL" id="DROK01000257">
    <property type="protein sequence ID" value="HHI97910.1"/>
    <property type="molecule type" value="Genomic_DNA"/>
</dbReference>
<dbReference type="AlphaFoldDB" id="A0A7V5P181"/>
<feature type="transmembrane region" description="Helical" evidence="6">
    <location>
        <begin position="22"/>
        <end position="43"/>
    </location>
</feature>
<name>A0A7V5P181_9BACT</name>
<reference evidence="7" key="1">
    <citation type="journal article" date="2020" name="mSystems">
        <title>Genome- and Community-Level Interaction Insights into Carbon Utilization and Element Cycling Functions of Hydrothermarchaeota in Hydrothermal Sediment.</title>
        <authorList>
            <person name="Zhou Z."/>
            <person name="Liu Y."/>
            <person name="Xu W."/>
            <person name="Pan J."/>
            <person name="Luo Z.H."/>
            <person name="Li M."/>
        </authorList>
    </citation>
    <scope>NUCLEOTIDE SEQUENCE [LARGE SCALE GENOMIC DNA]</scope>
    <source>
        <strain evidence="7">HyVt-533</strain>
    </source>
</reference>
<keyword evidence="4 6" id="KW-1133">Transmembrane helix</keyword>
<evidence type="ECO:0000256" key="6">
    <source>
        <dbReference type="SAM" id="Phobius"/>
    </source>
</evidence>
<evidence type="ECO:0000256" key="5">
    <source>
        <dbReference type="ARBA" id="ARBA00023136"/>
    </source>
</evidence>
<accession>A0A7V5P181</accession>
<keyword evidence="3 6" id="KW-0812">Transmembrane</keyword>
<feature type="transmembrane region" description="Helical" evidence="6">
    <location>
        <begin position="84"/>
        <end position="106"/>
    </location>
</feature>
<dbReference type="Pfam" id="PF03739">
    <property type="entry name" value="LptF_LptG"/>
    <property type="match status" value="1"/>
</dbReference>
<dbReference type="GO" id="GO:0005886">
    <property type="term" value="C:plasma membrane"/>
    <property type="evidence" value="ECO:0007669"/>
    <property type="project" value="UniProtKB-SubCell"/>
</dbReference>
<organism evidence="7">
    <name type="scientific">Thermodesulfatator atlanticus</name>
    <dbReference type="NCBI Taxonomy" id="501497"/>
    <lineage>
        <taxon>Bacteria</taxon>
        <taxon>Pseudomonadati</taxon>
        <taxon>Thermodesulfobacteriota</taxon>
        <taxon>Thermodesulfobacteria</taxon>
        <taxon>Thermodesulfobacteriales</taxon>
        <taxon>Thermodesulfatatoraceae</taxon>
        <taxon>Thermodesulfatator</taxon>
    </lineage>
</organism>
<evidence type="ECO:0000313" key="7">
    <source>
        <dbReference type="EMBL" id="HHI97910.1"/>
    </source>
</evidence>
<evidence type="ECO:0000256" key="2">
    <source>
        <dbReference type="ARBA" id="ARBA00022475"/>
    </source>
</evidence>
<sequence>RLKAWPTPSLWLAKSKKALAELQWRILAPLGVLVLACLGLALAPTAPRKTTVKPFLWAIFFFILYFYGVASLKKLVAQGSFPALPGLFSVPLALAGVILVSFWYNWRLK</sequence>
<feature type="transmembrane region" description="Helical" evidence="6">
    <location>
        <begin position="55"/>
        <end position="72"/>
    </location>
</feature>
<proteinExistence type="predicted"/>
<evidence type="ECO:0000256" key="3">
    <source>
        <dbReference type="ARBA" id="ARBA00022692"/>
    </source>
</evidence>
<evidence type="ECO:0000256" key="4">
    <source>
        <dbReference type="ARBA" id="ARBA00022989"/>
    </source>
</evidence>
<keyword evidence="2" id="KW-1003">Cell membrane</keyword>
<protein>
    <submittedName>
        <fullName evidence="7">LptF/LptG family permease</fullName>
    </submittedName>
</protein>
<dbReference type="InterPro" id="IPR005495">
    <property type="entry name" value="LptG/LptF_permease"/>
</dbReference>
<dbReference type="Proteomes" id="UP000886101">
    <property type="component" value="Unassembled WGS sequence"/>
</dbReference>